<organism evidence="1 2">
    <name type="scientific">Xyrichtys novacula</name>
    <name type="common">Pearly razorfish</name>
    <name type="synonym">Hemipteronotus novacula</name>
    <dbReference type="NCBI Taxonomy" id="13765"/>
    <lineage>
        <taxon>Eukaryota</taxon>
        <taxon>Metazoa</taxon>
        <taxon>Chordata</taxon>
        <taxon>Craniata</taxon>
        <taxon>Vertebrata</taxon>
        <taxon>Euteleostomi</taxon>
        <taxon>Actinopterygii</taxon>
        <taxon>Neopterygii</taxon>
        <taxon>Teleostei</taxon>
        <taxon>Neoteleostei</taxon>
        <taxon>Acanthomorphata</taxon>
        <taxon>Eupercaria</taxon>
        <taxon>Labriformes</taxon>
        <taxon>Labridae</taxon>
        <taxon>Xyrichtys</taxon>
    </lineage>
</organism>
<protein>
    <submittedName>
        <fullName evidence="1">Uncharacterized protein LOC111583003, partial</fullName>
    </submittedName>
</protein>
<comment type="caution">
    <text evidence="1">The sequence shown here is derived from an EMBL/GenBank/DDBJ whole genome shotgun (WGS) entry which is preliminary data.</text>
</comment>
<evidence type="ECO:0000313" key="2">
    <source>
        <dbReference type="Proteomes" id="UP001178508"/>
    </source>
</evidence>
<dbReference type="EMBL" id="CAUIWU010000003">
    <property type="protein sequence ID" value="CAJ1048211.1"/>
    <property type="molecule type" value="Genomic_DNA"/>
</dbReference>
<dbReference type="Proteomes" id="UP001178508">
    <property type="component" value="Unassembled WGS sequence"/>
</dbReference>
<accession>A0AAV1EHY8</accession>
<dbReference type="AlphaFoldDB" id="A0AAV1EHY8"/>
<keyword evidence="2" id="KW-1185">Reference proteome</keyword>
<reference evidence="1" key="1">
    <citation type="submission" date="2023-08" db="EMBL/GenBank/DDBJ databases">
        <authorList>
            <person name="Alioto T."/>
            <person name="Alioto T."/>
            <person name="Gomez Garrido J."/>
        </authorList>
    </citation>
    <scope>NUCLEOTIDE SEQUENCE</scope>
</reference>
<dbReference type="PANTHER" id="PTHR47331">
    <property type="entry name" value="PHD-TYPE DOMAIN-CONTAINING PROTEIN"/>
    <property type="match status" value="1"/>
</dbReference>
<sequence>MEKRVNKVISAMPIWEKWTPEDLKDQMNGGIKDINTSYCRLESRKFEFSKARHAEQGTGVASPQQPVTPPIIKIKPTSLPIFNGSKRDYHRWKKDWESLQRQGEPSGSPEVRKIQLLESVDDKIFKDLRLSTYTTANEMFGVLDNRFGNNPTITLEKMPPVKGNQPRKVIDLIQSVEKALTDLTELGNSGAIKNPLVIKSIESKLPEFIKRDWVMFMVEPKNNVKSDNHFDMLLTFLKNQEDVLERLEQLKVVDKMEKPDRSDKYGKKIGLTRTTKEELEGCGVCGDSGHKNKIFFCQKFKRLSLPEKRTALEQTGAALEKTGACSKCLVCHDDAGACKETFLCRNADCKRRSSTPDHHYLLCPKGGIGRSEERKSGKDIKG</sequence>
<gene>
    <name evidence="1" type="ORF">XNOV1_A031851</name>
</gene>
<name>A0AAV1EHY8_XYRNO</name>
<proteinExistence type="predicted"/>
<evidence type="ECO:0000313" key="1">
    <source>
        <dbReference type="EMBL" id="CAJ1048211.1"/>
    </source>
</evidence>